<dbReference type="GO" id="GO:0004519">
    <property type="term" value="F:endonuclease activity"/>
    <property type="evidence" value="ECO:0007669"/>
    <property type="project" value="UniProtKB-KW"/>
</dbReference>
<keyword evidence="2" id="KW-0255">Endonuclease</keyword>
<dbReference type="Proteomes" id="UP001291309">
    <property type="component" value="Unassembled WGS sequence"/>
</dbReference>
<feature type="domain" description="Tox-REase-5" evidence="1">
    <location>
        <begin position="340"/>
        <end position="424"/>
    </location>
</feature>
<gene>
    <name evidence="2" type="ORF">SYV04_42645</name>
</gene>
<dbReference type="RefSeq" id="WP_321551875.1">
    <property type="nucleotide sequence ID" value="NZ_JAXIVS010000029.1"/>
</dbReference>
<evidence type="ECO:0000313" key="3">
    <source>
        <dbReference type="Proteomes" id="UP001291309"/>
    </source>
</evidence>
<organism evidence="2 3">
    <name type="scientific">Hyalangium rubrum</name>
    <dbReference type="NCBI Taxonomy" id="3103134"/>
    <lineage>
        <taxon>Bacteria</taxon>
        <taxon>Pseudomonadati</taxon>
        <taxon>Myxococcota</taxon>
        <taxon>Myxococcia</taxon>
        <taxon>Myxococcales</taxon>
        <taxon>Cystobacterineae</taxon>
        <taxon>Archangiaceae</taxon>
        <taxon>Hyalangium</taxon>
    </lineage>
</organism>
<reference evidence="2 3" key="1">
    <citation type="submission" date="2023-12" db="EMBL/GenBank/DDBJ databases">
        <title>the genome sequence of Hyalangium sp. s54d21.</title>
        <authorList>
            <person name="Zhang X."/>
        </authorList>
    </citation>
    <scope>NUCLEOTIDE SEQUENCE [LARGE SCALE GENOMIC DNA]</scope>
    <source>
        <strain evidence="3">s54d21</strain>
    </source>
</reference>
<sequence>MAPRLAVVFLLVLSACSTPRGVRLDTGQGAPRQYVPPTRDRFVEVDADAFEQALSRLVLEAPLTLRPAPKGGLVRASYSADPGQPSWQHWMRKSLGGVCGVGQPKDGCLSLLDDVMGLSEGDKLAVALGLSLEPMRQGIAEAVEDTLAPQLFYAAIATSLVTWVVLAANPEPVFTKAAAIVSAVMLVYLGVDAFLDVLKASFELKRATDRATTFEELEEASQRYGSAVGPRFARAFILAVTVLVSRGTAVGASGLASRLPLLPHFSEASALGASQLGIRLAQVGQVSAVAVVEGTLVISLAPTAVAMAAMGPGDGGARAPPAEGPGEWVQVDESMSESARGYQAQVTGAPKGYAYRVKAGGKEADFDGYQEGVLLEAKGPHLARFIDDTLEPKSFFKGADKLLEQAERQIMTARGTPIRWIVAEEKFAAALRKLFGRAGLKIQVVHVPPAP</sequence>
<protein>
    <submittedName>
        <fullName evidence="2">Restriction endonuclease fold toxin 5 domain-containing protein</fullName>
    </submittedName>
</protein>
<dbReference type="InterPro" id="IPR028904">
    <property type="entry name" value="Tox-REase-5_dom"/>
</dbReference>
<comment type="caution">
    <text evidence="2">The sequence shown here is derived from an EMBL/GenBank/DDBJ whole genome shotgun (WGS) entry which is preliminary data.</text>
</comment>
<evidence type="ECO:0000259" key="1">
    <source>
        <dbReference type="Pfam" id="PF15648"/>
    </source>
</evidence>
<keyword evidence="2" id="KW-0540">Nuclease</keyword>
<keyword evidence="2" id="KW-0378">Hydrolase</keyword>
<proteinExistence type="predicted"/>
<name>A0ABU5HI61_9BACT</name>
<dbReference type="Pfam" id="PF15648">
    <property type="entry name" value="Tox-REase-5"/>
    <property type="match status" value="1"/>
</dbReference>
<evidence type="ECO:0000313" key="2">
    <source>
        <dbReference type="EMBL" id="MDY7233163.1"/>
    </source>
</evidence>
<dbReference type="PROSITE" id="PS51257">
    <property type="entry name" value="PROKAR_LIPOPROTEIN"/>
    <property type="match status" value="1"/>
</dbReference>
<accession>A0ABU5HI61</accession>
<keyword evidence="3" id="KW-1185">Reference proteome</keyword>
<dbReference type="EMBL" id="JAXIVS010000029">
    <property type="protein sequence ID" value="MDY7233163.1"/>
    <property type="molecule type" value="Genomic_DNA"/>
</dbReference>